<dbReference type="GeneID" id="70296077"/>
<evidence type="ECO:0000256" key="2">
    <source>
        <dbReference type="ARBA" id="ARBA00004589"/>
    </source>
</evidence>
<evidence type="ECO:0000256" key="10">
    <source>
        <dbReference type="ARBA" id="ARBA00023288"/>
    </source>
</evidence>
<keyword evidence="7 15" id="KW-0378">Hydrolase</keyword>
<dbReference type="FunFam" id="2.60.120.200:FF:000159">
    <property type="entry name" value="Glycosidase"/>
    <property type="match status" value="1"/>
</dbReference>
<comment type="similarity">
    <text evidence="13">Belongs to the glycosyl hydrolase 16 family. CRH1 subfamily.</text>
</comment>
<keyword evidence="6 18" id="KW-0732">Signal</keyword>
<dbReference type="PIRSF" id="PIRSF037299">
    <property type="entry name" value="Glycosidase_CRH1_prd"/>
    <property type="match status" value="1"/>
</dbReference>
<feature type="active site" description="Nucleophile" evidence="16">
    <location>
        <position position="158"/>
    </location>
</feature>
<keyword evidence="8 15" id="KW-0472">Membrane</keyword>
<feature type="compositionally biased region" description="Basic and acidic residues" evidence="17">
    <location>
        <begin position="344"/>
        <end position="360"/>
    </location>
</feature>
<evidence type="ECO:0000256" key="6">
    <source>
        <dbReference type="ARBA" id="ARBA00022729"/>
    </source>
</evidence>
<evidence type="ECO:0000256" key="1">
    <source>
        <dbReference type="ARBA" id="ARBA00000822"/>
    </source>
</evidence>
<feature type="signal peptide" evidence="18">
    <location>
        <begin position="1"/>
        <end position="20"/>
    </location>
</feature>
<evidence type="ECO:0000256" key="13">
    <source>
        <dbReference type="ARBA" id="ARBA00038074"/>
    </source>
</evidence>
<evidence type="ECO:0000256" key="16">
    <source>
        <dbReference type="PIRSR" id="PIRSR037299-1"/>
    </source>
</evidence>
<keyword evidence="10" id="KW-0449">Lipoprotein</keyword>
<dbReference type="GO" id="GO:0009277">
    <property type="term" value="C:fungal-type cell wall"/>
    <property type="evidence" value="ECO:0007669"/>
    <property type="project" value="TreeGrafter"/>
</dbReference>
<dbReference type="GO" id="GO:0016757">
    <property type="term" value="F:glycosyltransferase activity"/>
    <property type="evidence" value="ECO:0007669"/>
    <property type="project" value="UniProtKB-KW"/>
</dbReference>
<dbReference type="InterPro" id="IPR017168">
    <property type="entry name" value="CHR-like"/>
</dbReference>
<dbReference type="InterPro" id="IPR000757">
    <property type="entry name" value="Beta-glucanase-like"/>
</dbReference>
<dbReference type="OrthoDB" id="4781at2759"/>
<dbReference type="GO" id="GO:0008843">
    <property type="term" value="F:endochitinase activity"/>
    <property type="evidence" value="ECO:0007669"/>
    <property type="project" value="UniProtKB-EC"/>
</dbReference>
<feature type="active site" description="Proton donor" evidence="16">
    <location>
        <position position="162"/>
    </location>
</feature>
<dbReference type="Gene3D" id="2.60.120.200">
    <property type="match status" value="1"/>
</dbReference>
<keyword evidence="4" id="KW-0328">Glycosyltransferase</keyword>
<evidence type="ECO:0000313" key="20">
    <source>
        <dbReference type="EMBL" id="KAG9252857.1"/>
    </source>
</evidence>
<gene>
    <name evidence="20" type="ORF">F5Z01DRAFT_675660</name>
</gene>
<comment type="catalytic activity">
    <reaction evidence="1">
        <text>Random endo-hydrolysis of N-acetyl-beta-D-glucosaminide (1-&gt;4)-beta-linkages in chitin and chitodextrins.</text>
        <dbReference type="EC" id="3.2.1.14"/>
    </reaction>
</comment>
<dbReference type="Proteomes" id="UP000887229">
    <property type="component" value="Unassembled WGS sequence"/>
</dbReference>
<sequence>MLKSVVLAALLGACSVLGAAECSRDKKCPKATPCCSQYGECGIGAFCLGGCDPTASYSLDACAPAPVCESKELDFKSLKRVADIGDYLGDPTDYDWVASGEPALHDGNVLLTMPKGSVGTVMSSTTYLWYGNVKARMKSSRGRGVVTAFILFSDVKDEIDYEWIGVDLETAQTNYYFQGITNYTNSENITVENSFSDFHDYEFRWTPDKIEWLVDGKVGRSVEREGTWNATAQLWEFPQTPARVQLSLWPGGAEGNPEGTVNWAGGTIDWNAEDIKNVGYFYVEVESVSIECYDGKDGIGTNDNKSYWYDGEAGTNNTIVDGDRDTVLASMQATGLNMDKGKKKTDNKNDNKDDNKEEPKTVPGGTTGSTGNDHSDEGESSGSGAGTGGDTGGTQPTDNYDWSNFDQGLSNDNGDQSSTDGGNAGTRAQASLLAIVVAGCALYWRQS</sequence>
<evidence type="ECO:0000256" key="11">
    <source>
        <dbReference type="ARBA" id="ARBA00023295"/>
    </source>
</evidence>
<comment type="caution">
    <text evidence="20">The sequence shown here is derived from an EMBL/GenBank/DDBJ whole genome shotgun (WGS) entry which is preliminary data.</text>
</comment>
<dbReference type="SUPFAM" id="SSF49899">
    <property type="entry name" value="Concanavalin A-like lectins/glucanases"/>
    <property type="match status" value="1"/>
</dbReference>
<evidence type="ECO:0000256" key="18">
    <source>
        <dbReference type="SAM" id="SignalP"/>
    </source>
</evidence>
<evidence type="ECO:0000256" key="17">
    <source>
        <dbReference type="SAM" id="MobiDB-lite"/>
    </source>
</evidence>
<evidence type="ECO:0000313" key="21">
    <source>
        <dbReference type="Proteomes" id="UP000887229"/>
    </source>
</evidence>
<organism evidence="20 21">
    <name type="scientific">Emericellopsis atlantica</name>
    <dbReference type="NCBI Taxonomy" id="2614577"/>
    <lineage>
        <taxon>Eukaryota</taxon>
        <taxon>Fungi</taxon>
        <taxon>Dikarya</taxon>
        <taxon>Ascomycota</taxon>
        <taxon>Pezizomycotina</taxon>
        <taxon>Sordariomycetes</taxon>
        <taxon>Hypocreomycetidae</taxon>
        <taxon>Hypocreales</taxon>
        <taxon>Bionectriaceae</taxon>
        <taxon>Emericellopsis</taxon>
    </lineage>
</organism>
<evidence type="ECO:0000256" key="9">
    <source>
        <dbReference type="ARBA" id="ARBA00023180"/>
    </source>
</evidence>
<keyword evidence="9" id="KW-0325">Glycoprotein</keyword>
<evidence type="ECO:0000256" key="8">
    <source>
        <dbReference type="ARBA" id="ARBA00023136"/>
    </source>
</evidence>
<keyword evidence="5" id="KW-0808">Transferase</keyword>
<evidence type="ECO:0000256" key="15">
    <source>
        <dbReference type="PIRNR" id="PIRNR037299"/>
    </source>
</evidence>
<dbReference type="InterPro" id="IPR050546">
    <property type="entry name" value="Glycosyl_Hydrlase_16"/>
</dbReference>
<evidence type="ECO:0000256" key="5">
    <source>
        <dbReference type="ARBA" id="ARBA00022679"/>
    </source>
</evidence>
<evidence type="ECO:0000256" key="14">
    <source>
        <dbReference type="ARBA" id="ARBA00093308"/>
    </source>
</evidence>
<dbReference type="InterPro" id="IPR018371">
    <property type="entry name" value="Chitin-binding_1_CS"/>
</dbReference>
<dbReference type="EMBL" id="MU251260">
    <property type="protein sequence ID" value="KAG9252857.1"/>
    <property type="molecule type" value="Genomic_DNA"/>
</dbReference>
<reference evidence="20" key="1">
    <citation type="journal article" date="2021" name="IMA Fungus">
        <title>Genomic characterization of three marine fungi, including Emericellopsis atlantica sp. nov. with signatures of a generalist lifestyle and marine biomass degradation.</title>
        <authorList>
            <person name="Hagestad O.C."/>
            <person name="Hou L."/>
            <person name="Andersen J.H."/>
            <person name="Hansen E.H."/>
            <person name="Altermark B."/>
            <person name="Li C."/>
            <person name="Kuhnert E."/>
            <person name="Cox R.J."/>
            <person name="Crous P.W."/>
            <person name="Spatafora J.W."/>
            <person name="Lail K."/>
            <person name="Amirebrahimi M."/>
            <person name="Lipzen A."/>
            <person name="Pangilinan J."/>
            <person name="Andreopoulos W."/>
            <person name="Hayes R.D."/>
            <person name="Ng V."/>
            <person name="Grigoriev I.V."/>
            <person name="Jackson S.A."/>
            <person name="Sutton T.D.S."/>
            <person name="Dobson A.D.W."/>
            <person name="Rama T."/>
        </authorList>
    </citation>
    <scope>NUCLEOTIDE SEQUENCE</scope>
    <source>
        <strain evidence="20">TS7</strain>
    </source>
</reference>
<feature type="chain" id="PRO_5040318739" description="Crh-like protein" evidence="18">
    <location>
        <begin position="21"/>
        <end position="447"/>
    </location>
</feature>
<evidence type="ECO:0000259" key="19">
    <source>
        <dbReference type="PROSITE" id="PS51762"/>
    </source>
</evidence>
<keyword evidence="21" id="KW-1185">Reference proteome</keyword>
<evidence type="ECO:0000256" key="3">
    <source>
        <dbReference type="ARBA" id="ARBA00022622"/>
    </source>
</evidence>
<protein>
    <recommendedName>
        <fullName evidence="15">Crh-like protein</fullName>
        <ecNumber evidence="15">3.2.-.-</ecNumber>
    </recommendedName>
</protein>
<dbReference type="PROSITE" id="PS51762">
    <property type="entry name" value="GH16_2"/>
    <property type="match status" value="1"/>
</dbReference>
<dbReference type="GO" id="GO:0008061">
    <property type="term" value="F:chitin binding"/>
    <property type="evidence" value="ECO:0007669"/>
    <property type="project" value="InterPro"/>
</dbReference>
<accession>A0A9P7ZJJ3</accession>
<name>A0A9P7ZJJ3_9HYPO</name>
<dbReference type="GO" id="GO:0031505">
    <property type="term" value="P:fungal-type cell wall organization"/>
    <property type="evidence" value="ECO:0007669"/>
    <property type="project" value="TreeGrafter"/>
</dbReference>
<dbReference type="PANTHER" id="PTHR10963">
    <property type="entry name" value="GLYCOSYL HYDROLASE-RELATED"/>
    <property type="match status" value="1"/>
</dbReference>
<dbReference type="AlphaFoldDB" id="A0A9P7ZJJ3"/>
<dbReference type="PANTHER" id="PTHR10963:SF22">
    <property type="entry name" value="GLYCOSIDASE CRH2-RELATED"/>
    <property type="match status" value="1"/>
</dbReference>
<keyword evidence="3" id="KW-0336">GPI-anchor</keyword>
<keyword evidence="11" id="KW-0326">Glycosidase</keyword>
<dbReference type="Pfam" id="PF00722">
    <property type="entry name" value="Glyco_hydro_16"/>
    <property type="match status" value="1"/>
</dbReference>
<comment type="function">
    <text evidence="14">Dual chitinase/transglycosylase that plays a role in cell wall architecture. Chitinase and transglycosylase activities are coupled. Required for the polysaccharide cross-linking at the septa and the cell wall. More specifically, transfers chitin to 1,6-beta-glucan in the cell wall.</text>
</comment>
<dbReference type="EC" id="3.2.-.-" evidence="15"/>
<proteinExistence type="inferred from homology"/>
<dbReference type="GO" id="GO:0005975">
    <property type="term" value="P:carbohydrate metabolic process"/>
    <property type="evidence" value="ECO:0007669"/>
    <property type="project" value="InterPro"/>
</dbReference>
<dbReference type="RefSeq" id="XP_046116781.1">
    <property type="nucleotide sequence ID" value="XM_046265174.1"/>
</dbReference>
<comment type="subcellular location">
    <subcellularLocation>
        <location evidence="2">Membrane</location>
        <topology evidence="2">Lipid-anchor</topology>
        <topology evidence="2">GPI-anchor</topology>
    </subcellularLocation>
</comment>
<evidence type="ECO:0000256" key="4">
    <source>
        <dbReference type="ARBA" id="ARBA00022676"/>
    </source>
</evidence>
<evidence type="ECO:0000256" key="12">
    <source>
        <dbReference type="ARBA" id="ARBA00023316"/>
    </source>
</evidence>
<dbReference type="PROSITE" id="PS00026">
    <property type="entry name" value="CHIT_BIND_I_1"/>
    <property type="match status" value="1"/>
</dbReference>
<feature type="compositionally biased region" description="Gly residues" evidence="17">
    <location>
        <begin position="381"/>
        <end position="392"/>
    </location>
</feature>
<evidence type="ECO:0000256" key="7">
    <source>
        <dbReference type="ARBA" id="ARBA00022801"/>
    </source>
</evidence>
<dbReference type="GO" id="GO:0098552">
    <property type="term" value="C:side of membrane"/>
    <property type="evidence" value="ECO:0007669"/>
    <property type="project" value="UniProtKB-KW"/>
</dbReference>
<keyword evidence="12" id="KW-0961">Cell wall biogenesis/degradation</keyword>
<feature type="compositionally biased region" description="Polar residues" evidence="17">
    <location>
        <begin position="400"/>
        <end position="425"/>
    </location>
</feature>
<dbReference type="InterPro" id="IPR013320">
    <property type="entry name" value="ConA-like_dom_sf"/>
</dbReference>
<feature type="domain" description="GH16" evidence="19">
    <location>
        <begin position="58"/>
        <end position="279"/>
    </location>
</feature>
<feature type="region of interest" description="Disordered" evidence="17">
    <location>
        <begin position="333"/>
        <end position="425"/>
    </location>
</feature>